<dbReference type="SUPFAM" id="SSF50249">
    <property type="entry name" value="Nucleic acid-binding proteins"/>
    <property type="match status" value="1"/>
</dbReference>
<dbReference type="InterPro" id="IPR004364">
    <property type="entry name" value="Aa-tRNA-synt_II"/>
</dbReference>
<evidence type="ECO:0000256" key="5">
    <source>
        <dbReference type="ARBA" id="ARBA00022840"/>
    </source>
</evidence>
<dbReference type="OMA" id="PEMAFYD"/>
<dbReference type="EMBL" id="BACD03000012">
    <property type="protein sequence ID" value="GAO47947.1"/>
    <property type="molecule type" value="Genomic_DNA"/>
</dbReference>
<proteinExistence type="inferred from homology"/>
<evidence type="ECO:0000256" key="1">
    <source>
        <dbReference type="ARBA" id="ARBA00008226"/>
    </source>
</evidence>
<protein>
    <recommendedName>
        <fullName evidence="2">asparagine--tRNA ligase</fullName>
        <ecNumber evidence="2">6.1.1.22</ecNumber>
    </recommendedName>
</protein>
<keyword evidence="4" id="KW-0547">Nucleotide-binding</keyword>
<keyword evidence="3" id="KW-0436">Ligase</keyword>
<dbReference type="InterPro" id="IPR004365">
    <property type="entry name" value="NA-bd_OB_tRNA"/>
</dbReference>
<dbReference type="PANTHER" id="PTHR22594:SF34">
    <property type="entry name" value="ASPARAGINE--TRNA LIGASE, MITOCHONDRIAL-RELATED"/>
    <property type="match status" value="1"/>
</dbReference>
<dbReference type="GO" id="GO:0006421">
    <property type="term" value="P:asparaginyl-tRNA aminoacylation"/>
    <property type="evidence" value="ECO:0007669"/>
    <property type="project" value="InterPro"/>
</dbReference>
<gene>
    <name evidence="9" type="ORF">G7K_2142-t1</name>
</gene>
<dbReference type="GO" id="GO:0005739">
    <property type="term" value="C:mitochondrion"/>
    <property type="evidence" value="ECO:0007669"/>
    <property type="project" value="TreeGrafter"/>
</dbReference>
<reference evidence="9 10" key="2">
    <citation type="journal article" date="2014" name="J. Gen. Appl. Microbiol.">
        <title>The early diverging ascomycetous budding yeast Saitoella complicata has three histone deacetylases belonging to the Clr6, Hos2, and Rpd3 lineages.</title>
        <authorList>
            <person name="Nishida H."/>
            <person name="Matsumoto T."/>
            <person name="Kondo S."/>
            <person name="Hamamoto M."/>
            <person name="Yoshikawa H."/>
        </authorList>
    </citation>
    <scope>NUCLEOTIDE SEQUENCE [LARGE SCALE GENOMIC DNA]</scope>
    <source>
        <strain evidence="9 10">NRRL Y-17804</strain>
    </source>
</reference>
<keyword evidence="7" id="KW-0030">Aminoacyl-tRNA synthetase</keyword>
<name>A0A0E9NDM1_SAICN</name>
<dbReference type="Proteomes" id="UP000033140">
    <property type="component" value="Unassembled WGS sequence"/>
</dbReference>
<dbReference type="GO" id="GO:0004816">
    <property type="term" value="F:asparagine-tRNA ligase activity"/>
    <property type="evidence" value="ECO:0007669"/>
    <property type="project" value="UniProtKB-EC"/>
</dbReference>
<keyword evidence="10" id="KW-1185">Reference proteome</keyword>
<dbReference type="InterPro" id="IPR006195">
    <property type="entry name" value="aa-tRNA-synth_II"/>
</dbReference>
<dbReference type="Gene3D" id="3.30.930.10">
    <property type="entry name" value="Bira Bifunctional Protein, Domain 2"/>
    <property type="match status" value="1"/>
</dbReference>
<dbReference type="EC" id="6.1.1.22" evidence="2"/>
<dbReference type="Gene3D" id="2.40.50.140">
    <property type="entry name" value="Nucleic acid-binding proteins"/>
    <property type="match status" value="1"/>
</dbReference>
<evidence type="ECO:0000256" key="6">
    <source>
        <dbReference type="ARBA" id="ARBA00022917"/>
    </source>
</evidence>
<evidence type="ECO:0000256" key="4">
    <source>
        <dbReference type="ARBA" id="ARBA00022741"/>
    </source>
</evidence>
<evidence type="ECO:0000259" key="8">
    <source>
        <dbReference type="PROSITE" id="PS50862"/>
    </source>
</evidence>
<reference evidence="9 10" key="3">
    <citation type="journal article" date="2015" name="Genome Announc.">
        <title>Draft Genome Sequence of the Archiascomycetous Yeast Saitoella complicata.</title>
        <authorList>
            <person name="Yamauchi K."/>
            <person name="Kondo S."/>
            <person name="Hamamoto M."/>
            <person name="Takahashi Y."/>
            <person name="Ogura Y."/>
            <person name="Hayashi T."/>
            <person name="Nishida H."/>
        </authorList>
    </citation>
    <scope>NUCLEOTIDE SEQUENCE [LARGE SCALE GENOMIC DNA]</scope>
    <source>
        <strain evidence="9 10">NRRL Y-17804</strain>
    </source>
</reference>
<evidence type="ECO:0000313" key="10">
    <source>
        <dbReference type="Proteomes" id="UP000033140"/>
    </source>
</evidence>
<comment type="similarity">
    <text evidence="1">Belongs to the class-II aminoacyl-tRNA synthetase family.</text>
</comment>
<keyword evidence="6" id="KW-0648">Protein biosynthesis</keyword>
<comment type="caution">
    <text evidence="9">The sequence shown here is derived from an EMBL/GenBank/DDBJ whole genome shotgun (WGS) entry which is preliminary data.</text>
</comment>
<accession>A0A0E9NDM1</accession>
<evidence type="ECO:0000313" key="9">
    <source>
        <dbReference type="EMBL" id="GAO47947.1"/>
    </source>
</evidence>
<dbReference type="CDD" id="cd04318">
    <property type="entry name" value="EcAsnRS_like_N"/>
    <property type="match status" value="1"/>
</dbReference>
<dbReference type="NCBIfam" id="NF003037">
    <property type="entry name" value="PRK03932.1"/>
    <property type="match status" value="1"/>
</dbReference>
<dbReference type="InterPro" id="IPR002312">
    <property type="entry name" value="Asp/Asn-tRNA-synth_IIb"/>
</dbReference>
<dbReference type="GO" id="GO:0005524">
    <property type="term" value="F:ATP binding"/>
    <property type="evidence" value="ECO:0007669"/>
    <property type="project" value="UniProtKB-KW"/>
</dbReference>
<dbReference type="InterPro" id="IPR045864">
    <property type="entry name" value="aa-tRNA-synth_II/BPL/LPL"/>
</dbReference>
<dbReference type="PANTHER" id="PTHR22594">
    <property type="entry name" value="ASPARTYL/LYSYL-TRNA SYNTHETASE"/>
    <property type="match status" value="1"/>
</dbReference>
<keyword evidence="5" id="KW-0067">ATP-binding</keyword>
<organism evidence="9 10">
    <name type="scientific">Saitoella complicata (strain BCRC 22490 / CBS 7301 / JCM 7358 / NBRC 10748 / NRRL Y-17804)</name>
    <dbReference type="NCBI Taxonomy" id="698492"/>
    <lineage>
        <taxon>Eukaryota</taxon>
        <taxon>Fungi</taxon>
        <taxon>Dikarya</taxon>
        <taxon>Ascomycota</taxon>
        <taxon>Taphrinomycotina</taxon>
        <taxon>Taphrinomycotina incertae sedis</taxon>
        <taxon>Saitoella</taxon>
    </lineage>
</organism>
<dbReference type="PRINTS" id="PR01042">
    <property type="entry name" value="TRNASYNTHASP"/>
</dbReference>
<dbReference type="Pfam" id="PF01336">
    <property type="entry name" value="tRNA_anti-codon"/>
    <property type="match status" value="1"/>
</dbReference>
<dbReference type="GO" id="GO:0003676">
    <property type="term" value="F:nucleic acid binding"/>
    <property type="evidence" value="ECO:0007669"/>
    <property type="project" value="InterPro"/>
</dbReference>
<dbReference type="STRING" id="698492.A0A0E9NDM1"/>
<feature type="domain" description="Aminoacyl-transfer RNA synthetases class-II family profile" evidence="8">
    <location>
        <begin position="168"/>
        <end position="501"/>
    </location>
</feature>
<evidence type="ECO:0000256" key="3">
    <source>
        <dbReference type="ARBA" id="ARBA00022598"/>
    </source>
</evidence>
<sequence length="509" mass="56228">MLSRSAPRVRSRDFYSLFRSACLQQIRLHGQSTASPRIFPPTINELAAAPLPEDEVTVTGWVRTVRKLKNVAFASVNDGSSGANMQVVLKHDQLEGLTTGTSVQITGRYEQSTKGKGQQDRELKASNVQVLGASDGETYPMQKKYHGAEHLRQNAHLRPRTSSTSALLRLRSKTMSALNNFFDTQSFTQTHPPILTSSDCEGAGEVFSISTSTSSPKGAKDKGGFFGHSTYLTVSTQLHLEALAHGLGRVWCVCPAFRAETSLTNRHLAEFWMLEAEVAFVREQGELMTLTEEMIRHVAKGLLENPTAAAELAPYASPTAEGNDTKIDLPSRWRGLARDNWTRMSYTTAVNHLQHAVSTNLTSFKFPPIWGHALQSEHEKWLAGEFVKGPVFVHDYPASLKPFYMLPSLPSNTVSEGATVACFDLLVPEMGELVGGSLRQHDAAALESQIEKAGMKAEEMAWYVELRKWGSVPHGGFGMGFDRFLAYLGGVENLREVVAFPRWAKHCKF</sequence>
<reference evidence="9 10" key="1">
    <citation type="journal article" date="2011" name="J. Gen. Appl. Microbiol.">
        <title>Draft genome sequencing of the enigmatic yeast Saitoella complicata.</title>
        <authorList>
            <person name="Nishida H."/>
            <person name="Hamamoto M."/>
            <person name="Sugiyama J."/>
        </authorList>
    </citation>
    <scope>NUCLEOTIDE SEQUENCE [LARGE SCALE GENOMIC DNA]</scope>
    <source>
        <strain evidence="9 10">NRRL Y-17804</strain>
    </source>
</reference>
<evidence type="ECO:0000256" key="2">
    <source>
        <dbReference type="ARBA" id="ARBA00012816"/>
    </source>
</evidence>
<dbReference type="PROSITE" id="PS50862">
    <property type="entry name" value="AA_TRNA_LIGASE_II"/>
    <property type="match status" value="1"/>
</dbReference>
<dbReference type="InterPro" id="IPR004522">
    <property type="entry name" value="Asn-tRNA-ligase"/>
</dbReference>
<dbReference type="InterPro" id="IPR012340">
    <property type="entry name" value="NA-bd_OB-fold"/>
</dbReference>
<dbReference type="SUPFAM" id="SSF55681">
    <property type="entry name" value="Class II aaRS and biotin synthetases"/>
    <property type="match status" value="1"/>
</dbReference>
<evidence type="ECO:0000256" key="7">
    <source>
        <dbReference type="ARBA" id="ARBA00023146"/>
    </source>
</evidence>
<dbReference type="NCBIfam" id="TIGR00457">
    <property type="entry name" value="asnS"/>
    <property type="match status" value="1"/>
</dbReference>
<dbReference type="AlphaFoldDB" id="A0A0E9NDM1"/>
<dbReference type="Pfam" id="PF00152">
    <property type="entry name" value="tRNA-synt_2"/>
    <property type="match status" value="1"/>
</dbReference>